<comment type="similarity">
    <text evidence="6">Belongs to the NhaA Na(+)/H(+) (TC 2.A.33) antiporter family.</text>
</comment>
<comment type="function">
    <text evidence="6">Na(+)/H(+) antiporter that extrudes sodium in exchange for external protons.</text>
</comment>
<dbReference type="HOGENOM" id="CLU_015803_1_0_5"/>
<keyword evidence="6" id="KW-0813">Transport</keyword>
<feature type="transmembrane region" description="Helical" evidence="6">
    <location>
        <begin position="258"/>
        <end position="279"/>
    </location>
</feature>
<dbReference type="RefSeq" id="WP_012523391.1">
    <property type="nucleotide sequence ID" value="NC_011144.1"/>
</dbReference>
<feature type="transmembrane region" description="Helical" evidence="6">
    <location>
        <begin position="155"/>
        <end position="177"/>
    </location>
</feature>
<dbReference type="Pfam" id="PF06965">
    <property type="entry name" value="Na_H_antiport_1"/>
    <property type="match status" value="1"/>
</dbReference>
<dbReference type="Proteomes" id="UP000001868">
    <property type="component" value="Chromosome"/>
</dbReference>
<keyword evidence="6" id="KW-0739">Sodium transport</keyword>
<sequence length="394" mass="40903">MATRSTLEFLRTETGSGLLLAFVAAFAILWANSPWAAEYAAFVGRAIPVRIGPFAETLTLAAWVKTALMPIFFLVMGLKIKQEIVRGELSNPRRLALPVLAALGGVLAPAAIFLAVNAGEDGVALAWPAAVPTDAAIALALVAIAAPRLPQPLRVFLLTVAIIQDLISVAMIAVVFAETLRPAMLGGALATFLVLAAMARWRAAPYAFWTAGFLLLWGFVVKSGLDPSVAGVLAAAVVPLQPKRPGGPGVLDQLLAALHPYVAFLVLPLFILTAAGFSVRDLPADTPTAPVALGLGLALVLGKQLGVFGAAALAIGLKWARRPMGAKWLDLYGVAVLCGVGFTLSLYIGELAFDPGDALSQAKVRIGVVAGSLASALLGMAALAVSDRRRPPDD</sequence>
<dbReference type="GO" id="GO:0005886">
    <property type="term" value="C:plasma membrane"/>
    <property type="evidence" value="ECO:0007669"/>
    <property type="project" value="UniProtKB-SubCell"/>
</dbReference>
<dbReference type="PANTHER" id="PTHR30341:SF0">
    <property type="entry name" value="NA(+)_H(+) ANTIPORTER NHAA"/>
    <property type="match status" value="1"/>
</dbReference>
<dbReference type="HAMAP" id="MF_01844">
    <property type="entry name" value="NhaA"/>
    <property type="match status" value="1"/>
</dbReference>
<dbReference type="EMBL" id="CP000747">
    <property type="protein sequence ID" value="ACG79253.1"/>
    <property type="molecule type" value="Genomic_DNA"/>
</dbReference>
<dbReference type="GO" id="GO:0015385">
    <property type="term" value="F:sodium:proton antiporter activity"/>
    <property type="evidence" value="ECO:0007669"/>
    <property type="project" value="UniProtKB-UniRule"/>
</dbReference>
<proteinExistence type="inferred from homology"/>
<evidence type="ECO:0000313" key="7">
    <source>
        <dbReference type="EMBL" id="ACG79253.1"/>
    </source>
</evidence>
<accession>B4R8D5</accession>
<evidence type="ECO:0000313" key="8">
    <source>
        <dbReference type="Proteomes" id="UP000001868"/>
    </source>
</evidence>
<dbReference type="PANTHER" id="PTHR30341">
    <property type="entry name" value="SODIUM ION/PROTON ANTIPORTER NHAA-RELATED"/>
    <property type="match status" value="1"/>
</dbReference>
<dbReference type="AlphaFoldDB" id="B4R8D5"/>
<keyword evidence="6" id="KW-0915">Sodium</keyword>
<dbReference type="STRING" id="450851.PHZ_c2844"/>
<name>B4R8D5_PHEZH</name>
<keyword evidence="5 6" id="KW-0472">Membrane</keyword>
<dbReference type="Gene3D" id="1.20.1530.10">
    <property type="entry name" value="Na+/H+ antiporter like domain"/>
    <property type="match status" value="1"/>
</dbReference>
<dbReference type="KEGG" id="pzu:PHZ_c2844"/>
<comment type="catalytic activity">
    <reaction evidence="6">
        <text>Na(+)(in) + 2 H(+)(out) = Na(+)(out) + 2 H(+)(in)</text>
        <dbReference type="Rhea" id="RHEA:29251"/>
        <dbReference type="ChEBI" id="CHEBI:15378"/>
        <dbReference type="ChEBI" id="CHEBI:29101"/>
    </reaction>
</comment>
<dbReference type="NCBIfam" id="TIGR00773">
    <property type="entry name" value="NhaA"/>
    <property type="match status" value="1"/>
</dbReference>
<reference evidence="7 8" key="1">
    <citation type="journal article" date="2008" name="BMC Genomics">
        <title>Complete genome of Phenylobacterium zucineum - a novel facultative intracellular bacterium isolated from human erythroleukemia cell line K562.</title>
        <authorList>
            <person name="Luo Y."/>
            <person name="Xu X."/>
            <person name="Ding Z."/>
            <person name="Liu Z."/>
            <person name="Zhang B."/>
            <person name="Yan Z."/>
            <person name="Sun J."/>
            <person name="Hu S."/>
            <person name="Hu X."/>
        </authorList>
    </citation>
    <scope>NUCLEOTIDE SEQUENCE [LARGE SCALE GENOMIC DNA]</scope>
    <source>
        <strain evidence="7 8">HLK1</strain>
    </source>
</reference>
<gene>
    <name evidence="6" type="primary">nhaA</name>
    <name evidence="7" type="ordered locus">PHZ_c2844</name>
</gene>
<evidence type="ECO:0000256" key="3">
    <source>
        <dbReference type="ARBA" id="ARBA00022692"/>
    </source>
</evidence>
<keyword evidence="6" id="KW-0050">Antiport</keyword>
<evidence type="ECO:0000256" key="2">
    <source>
        <dbReference type="ARBA" id="ARBA00022475"/>
    </source>
</evidence>
<feature type="transmembrane region" description="Helical" evidence="6">
    <location>
        <begin position="291"/>
        <end position="319"/>
    </location>
</feature>
<keyword evidence="8" id="KW-1185">Reference proteome</keyword>
<dbReference type="GO" id="GO:0006885">
    <property type="term" value="P:regulation of pH"/>
    <property type="evidence" value="ECO:0007669"/>
    <property type="project" value="UniProtKB-UniRule"/>
</dbReference>
<dbReference type="OrthoDB" id="9808135at2"/>
<dbReference type="eggNOG" id="COG3004">
    <property type="taxonomic scope" value="Bacteria"/>
</dbReference>
<feature type="transmembrane region" description="Helical" evidence="6">
    <location>
        <begin position="99"/>
        <end position="119"/>
    </location>
</feature>
<comment type="subcellular location">
    <subcellularLocation>
        <location evidence="1 6">Cell inner membrane</location>
        <topology evidence="1 6">Multi-pass membrane protein</topology>
    </subcellularLocation>
</comment>
<keyword evidence="2 6" id="KW-1003">Cell membrane</keyword>
<keyword evidence="4 6" id="KW-1133">Transmembrane helix</keyword>
<evidence type="ECO:0000256" key="5">
    <source>
        <dbReference type="ARBA" id="ARBA00023136"/>
    </source>
</evidence>
<feature type="transmembrane region" description="Helical" evidence="6">
    <location>
        <begin position="60"/>
        <end position="78"/>
    </location>
</feature>
<keyword evidence="6" id="KW-0406">Ion transport</keyword>
<protein>
    <recommendedName>
        <fullName evidence="6">Na(+)/H(+) antiporter NhaA</fullName>
    </recommendedName>
    <alternativeName>
        <fullName evidence="6">Sodium/proton antiporter NhaA</fullName>
    </alternativeName>
</protein>
<feature type="transmembrane region" description="Helical" evidence="6">
    <location>
        <begin position="125"/>
        <end position="146"/>
    </location>
</feature>
<evidence type="ECO:0000256" key="1">
    <source>
        <dbReference type="ARBA" id="ARBA00004429"/>
    </source>
</evidence>
<feature type="transmembrane region" description="Helical" evidence="6">
    <location>
        <begin position="183"/>
        <end position="201"/>
    </location>
</feature>
<organism evidence="7 8">
    <name type="scientific">Phenylobacterium zucineum (strain HLK1)</name>
    <dbReference type="NCBI Taxonomy" id="450851"/>
    <lineage>
        <taxon>Bacteria</taxon>
        <taxon>Pseudomonadati</taxon>
        <taxon>Pseudomonadota</taxon>
        <taxon>Alphaproteobacteria</taxon>
        <taxon>Caulobacterales</taxon>
        <taxon>Caulobacteraceae</taxon>
        <taxon>Phenylobacterium</taxon>
    </lineage>
</organism>
<feature type="transmembrane region" description="Helical" evidence="6">
    <location>
        <begin position="364"/>
        <end position="385"/>
    </location>
</feature>
<dbReference type="InterPro" id="IPR004670">
    <property type="entry name" value="NhaA"/>
</dbReference>
<keyword evidence="3 6" id="KW-0812">Transmembrane</keyword>
<feature type="transmembrane region" description="Helical" evidence="6">
    <location>
        <begin position="331"/>
        <end position="352"/>
    </location>
</feature>
<dbReference type="InterPro" id="IPR023171">
    <property type="entry name" value="Na/H_antiporter_dom_sf"/>
</dbReference>
<evidence type="ECO:0000256" key="4">
    <source>
        <dbReference type="ARBA" id="ARBA00022989"/>
    </source>
</evidence>
<evidence type="ECO:0000256" key="6">
    <source>
        <dbReference type="HAMAP-Rule" id="MF_01844"/>
    </source>
</evidence>
<keyword evidence="6" id="KW-0997">Cell inner membrane</keyword>